<dbReference type="GO" id="GO:0005856">
    <property type="term" value="C:cytoskeleton"/>
    <property type="evidence" value="ECO:0007669"/>
    <property type="project" value="UniProtKB-ARBA"/>
</dbReference>
<feature type="region of interest" description="Disordered" evidence="3">
    <location>
        <begin position="292"/>
        <end position="323"/>
    </location>
</feature>
<sequence length="323" mass="38428">MSVPEQLVSQRSPAGTSHGVVTGGPLRDRSFALFDLQKKRREDEDLDAKQKECKQILESLQQRIHKLHEEAKKVKELHLSFDKFLKDEDADQAAEKAERERKEVLQLEADLERLKVEYAVLIERKQELQRQVQRHSSYWDFMERVVKMTKFDKVQALTGHLESLLHFRDHLYQRESKAQEQVSQQRKALLTLEDQHHFLRLHKNNQLSQLQTELEKTRSEALTWERKWTHIQETAAKKTLLLGQIKMATLNLYEMTDDILEEEEDVNMNDTEKQLEKVKMFIQDYEDIVKQHQTFSQRHEGQKKEKPKKRNTVIQHCKKHAPH</sequence>
<evidence type="ECO:0000256" key="1">
    <source>
        <dbReference type="ARBA" id="ARBA00023054"/>
    </source>
</evidence>
<keyword evidence="1 2" id="KW-0175">Coiled coil</keyword>
<dbReference type="STRING" id="8167.A0A484DBS4"/>
<comment type="caution">
    <text evidence="5">The sequence shown here is derived from an EMBL/GenBank/DDBJ whole genome shotgun (WGS) entry which is preliminary data.</text>
</comment>
<feature type="domain" description="DUF4200" evidence="4">
    <location>
        <begin position="41"/>
        <end position="147"/>
    </location>
</feature>
<dbReference type="Pfam" id="PF13863">
    <property type="entry name" value="DUF4200"/>
    <property type="match status" value="1"/>
</dbReference>
<dbReference type="InterPro" id="IPR025252">
    <property type="entry name" value="DUF4200"/>
</dbReference>
<evidence type="ECO:0000313" key="5">
    <source>
        <dbReference type="EMBL" id="TDH12703.1"/>
    </source>
</evidence>
<reference evidence="5 6" key="1">
    <citation type="submission" date="2019-01" db="EMBL/GenBank/DDBJ databases">
        <title>A chromosome-scale genome assembly of the yellow perch, Perca flavescens.</title>
        <authorList>
            <person name="Feron R."/>
            <person name="Morvezen R."/>
            <person name="Bestin A."/>
            <person name="Haffray P."/>
            <person name="Klopp C."/>
            <person name="Zahm M."/>
            <person name="Cabau C."/>
            <person name="Roques C."/>
            <person name="Donnadieu C."/>
            <person name="Bouchez O."/>
            <person name="Christie M."/>
            <person name="Larson W."/>
            <person name="Guiguen Y."/>
        </authorList>
    </citation>
    <scope>NUCLEOTIDE SEQUENCE [LARGE SCALE GENOMIC DNA]</scope>
    <source>
        <strain evidence="5">YP-PL-M2</strain>
        <tissue evidence="5">Blood</tissue>
    </source>
</reference>
<evidence type="ECO:0000256" key="2">
    <source>
        <dbReference type="SAM" id="Coils"/>
    </source>
</evidence>
<name>A0A484DBS4_PERFV</name>
<feature type="compositionally biased region" description="Basic residues" evidence="3">
    <location>
        <begin position="305"/>
        <end position="323"/>
    </location>
</feature>
<proteinExistence type="predicted"/>
<feature type="region of interest" description="Disordered" evidence="3">
    <location>
        <begin position="1"/>
        <end position="26"/>
    </location>
</feature>
<protein>
    <recommendedName>
        <fullName evidence="4">DUF4200 domain-containing protein</fullName>
    </recommendedName>
</protein>
<dbReference type="EMBL" id="SCKG01000005">
    <property type="protein sequence ID" value="TDH12703.1"/>
    <property type="molecule type" value="Genomic_DNA"/>
</dbReference>
<feature type="coiled-coil region" evidence="2">
    <location>
        <begin position="175"/>
        <end position="227"/>
    </location>
</feature>
<dbReference type="InterPro" id="IPR051147">
    <property type="entry name" value="CFAP_domain-containing"/>
</dbReference>
<keyword evidence="6" id="KW-1185">Reference proteome</keyword>
<organism evidence="5 6">
    <name type="scientific">Perca flavescens</name>
    <name type="common">American yellow perch</name>
    <name type="synonym">Morone flavescens</name>
    <dbReference type="NCBI Taxonomy" id="8167"/>
    <lineage>
        <taxon>Eukaryota</taxon>
        <taxon>Metazoa</taxon>
        <taxon>Chordata</taxon>
        <taxon>Craniata</taxon>
        <taxon>Vertebrata</taxon>
        <taxon>Euteleostomi</taxon>
        <taxon>Actinopterygii</taxon>
        <taxon>Neopterygii</taxon>
        <taxon>Teleostei</taxon>
        <taxon>Neoteleostei</taxon>
        <taxon>Acanthomorphata</taxon>
        <taxon>Eupercaria</taxon>
        <taxon>Perciformes</taxon>
        <taxon>Percoidei</taxon>
        <taxon>Percidae</taxon>
        <taxon>Percinae</taxon>
        <taxon>Perca</taxon>
    </lineage>
</organism>
<dbReference type="Proteomes" id="UP000295070">
    <property type="component" value="Chromosome 5"/>
</dbReference>
<dbReference type="PANTHER" id="PTHR21683:SF2">
    <property type="entry name" value="COILED-COIL DOMAIN-CONTAINING PROTEIN 42 LIKE-2-LIKE"/>
    <property type="match status" value="1"/>
</dbReference>
<dbReference type="AlphaFoldDB" id="A0A484DBS4"/>
<gene>
    <name evidence="5" type="ORF">EPR50_G00050110</name>
</gene>
<evidence type="ECO:0000256" key="3">
    <source>
        <dbReference type="SAM" id="MobiDB-lite"/>
    </source>
</evidence>
<evidence type="ECO:0000259" key="4">
    <source>
        <dbReference type="Pfam" id="PF13863"/>
    </source>
</evidence>
<accession>A0A484DBS4</accession>
<dbReference type="PANTHER" id="PTHR21683">
    <property type="entry name" value="COILED-COIL DOMAIN-CONTAINING PROTEIN 42 LIKE-2-LIKE-RELATED"/>
    <property type="match status" value="1"/>
</dbReference>
<evidence type="ECO:0000313" key="6">
    <source>
        <dbReference type="Proteomes" id="UP000295070"/>
    </source>
</evidence>
<feature type="coiled-coil region" evidence="2">
    <location>
        <begin position="50"/>
        <end position="131"/>
    </location>
</feature>